<dbReference type="SUPFAM" id="SSF54495">
    <property type="entry name" value="UBC-like"/>
    <property type="match status" value="1"/>
</dbReference>
<dbReference type="PANTHER" id="PTHR21275:SF1">
    <property type="entry name" value="RWD DOMAIN-CONTAINING PROTEIN 4"/>
    <property type="match status" value="1"/>
</dbReference>
<organism evidence="3">
    <name type="scientific">Ixodes ricinus</name>
    <name type="common">Common tick</name>
    <name type="synonym">Acarus ricinus</name>
    <dbReference type="NCBI Taxonomy" id="34613"/>
    <lineage>
        <taxon>Eukaryota</taxon>
        <taxon>Metazoa</taxon>
        <taxon>Ecdysozoa</taxon>
        <taxon>Arthropoda</taxon>
        <taxon>Chelicerata</taxon>
        <taxon>Arachnida</taxon>
        <taxon>Acari</taxon>
        <taxon>Parasitiformes</taxon>
        <taxon>Ixodida</taxon>
        <taxon>Ixodoidea</taxon>
        <taxon>Ixodidae</taxon>
        <taxon>Ixodinae</taxon>
        <taxon>Ixodes</taxon>
    </lineage>
</organism>
<name>A0A0K8R8V1_IXORI</name>
<dbReference type="EMBL" id="GADI01006302">
    <property type="protein sequence ID" value="JAA67506.1"/>
    <property type="molecule type" value="mRNA"/>
</dbReference>
<reference evidence="3" key="1">
    <citation type="submission" date="2012-12" db="EMBL/GenBank/DDBJ databases">
        <title>Identification and characterization of a phenylalanine ammonia-lyase gene family in Isatis indigotica Fort.</title>
        <authorList>
            <person name="Liu Q."/>
            <person name="Chen J."/>
            <person name="Zhou X."/>
            <person name="Di P."/>
            <person name="Xiao Y."/>
            <person name="Xuan H."/>
            <person name="Zhang L."/>
            <person name="Chen W."/>
        </authorList>
    </citation>
    <scope>NUCLEOTIDE SEQUENCE</scope>
    <source>
        <tissue evidence="3">Salivary gland</tissue>
    </source>
</reference>
<feature type="domain" description="RWD" evidence="2">
    <location>
        <begin position="9"/>
        <end position="111"/>
    </location>
</feature>
<proteinExistence type="evidence at transcript level"/>
<dbReference type="Gene3D" id="3.10.110.10">
    <property type="entry name" value="Ubiquitin Conjugating Enzyme"/>
    <property type="match status" value="1"/>
</dbReference>
<evidence type="ECO:0000259" key="2">
    <source>
        <dbReference type="PROSITE" id="PS50908"/>
    </source>
</evidence>
<dbReference type="InterPro" id="IPR006575">
    <property type="entry name" value="RWD_dom"/>
</dbReference>
<protein>
    <submittedName>
        <fullName evidence="3">Putative rwd domain-containing protein 4a</fullName>
    </submittedName>
</protein>
<dbReference type="InterPro" id="IPR016135">
    <property type="entry name" value="UBQ-conjugating_enzyme/RWD"/>
</dbReference>
<dbReference type="SMART" id="SM00591">
    <property type="entry name" value="RWD"/>
    <property type="match status" value="1"/>
</dbReference>
<dbReference type="PANTHER" id="PTHR21275">
    <property type="entry name" value="RWD DOMAIN-CONTAINING PROTEIN 4"/>
    <property type="match status" value="1"/>
</dbReference>
<feature type="compositionally biased region" description="Basic and acidic residues" evidence="1">
    <location>
        <begin position="124"/>
        <end position="144"/>
    </location>
</feature>
<dbReference type="CDD" id="cd23817">
    <property type="entry name" value="RWD-RWDD4"/>
    <property type="match status" value="1"/>
</dbReference>
<dbReference type="PROSITE" id="PS50908">
    <property type="entry name" value="RWD"/>
    <property type="match status" value="1"/>
</dbReference>
<dbReference type="InterPro" id="IPR042770">
    <property type="entry name" value="RWDD4"/>
</dbReference>
<sequence>MSTTELQEEEVEVLLSIYDGDDNFKKLSPTVFQYKIGEQGSPKSFLFEVSWPERYPNEMPNFNLETFYNKHLAQDVKDAIVSALKGQAELELGTPMTYTLLEWAKEHADELTERQPEQPAPVDRPMEVDRPKEPEAVAKKEVKQPKLSKSQKRKLAGRLLPTGELPRGHDWVDVVKHLSQTGTAAT</sequence>
<evidence type="ECO:0000313" key="3">
    <source>
        <dbReference type="EMBL" id="JAA67506.1"/>
    </source>
</evidence>
<dbReference type="AlphaFoldDB" id="A0A0K8R8V1"/>
<dbReference type="Pfam" id="PF05773">
    <property type="entry name" value="RWD"/>
    <property type="match status" value="1"/>
</dbReference>
<evidence type="ECO:0000256" key="1">
    <source>
        <dbReference type="SAM" id="MobiDB-lite"/>
    </source>
</evidence>
<feature type="region of interest" description="Disordered" evidence="1">
    <location>
        <begin position="109"/>
        <end position="163"/>
    </location>
</feature>
<accession>A0A0K8R8V1</accession>